<evidence type="ECO:0000256" key="7">
    <source>
        <dbReference type="SAM" id="MobiDB-lite"/>
    </source>
</evidence>
<feature type="compositionally biased region" description="Basic and acidic residues" evidence="7">
    <location>
        <begin position="206"/>
        <end position="220"/>
    </location>
</feature>
<dbReference type="InterPro" id="IPR017970">
    <property type="entry name" value="Homeobox_CS"/>
</dbReference>
<accession>A0A1W0X870</accession>
<evidence type="ECO:0000256" key="2">
    <source>
        <dbReference type="ARBA" id="ARBA00023125"/>
    </source>
</evidence>
<dbReference type="InterPro" id="IPR009057">
    <property type="entry name" value="Homeodomain-like_sf"/>
</dbReference>
<dbReference type="AlphaFoldDB" id="A0A1W0X870"/>
<evidence type="ECO:0000256" key="4">
    <source>
        <dbReference type="ARBA" id="ARBA00023242"/>
    </source>
</evidence>
<dbReference type="Pfam" id="PF00046">
    <property type="entry name" value="Homeodomain"/>
    <property type="match status" value="1"/>
</dbReference>
<dbReference type="PANTHER" id="PTHR24327">
    <property type="entry name" value="HOMEOBOX PROTEIN"/>
    <property type="match status" value="1"/>
</dbReference>
<evidence type="ECO:0000256" key="6">
    <source>
        <dbReference type="RuleBase" id="RU000682"/>
    </source>
</evidence>
<reference evidence="10" key="1">
    <citation type="submission" date="2017-01" db="EMBL/GenBank/DDBJ databases">
        <title>Comparative genomics of anhydrobiosis in the tardigrade Hypsibius dujardini.</title>
        <authorList>
            <person name="Yoshida Y."/>
            <person name="Koutsovoulos G."/>
            <person name="Laetsch D."/>
            <person name="Stevens L."/>
            <person name="Kumar S."/>
            <person name="Horikawa D."/>
            <person name="Ishino K."/>
            <person name="Komine S."/>
            <person name="Tomita M."/>
            <person name="Blaxter M."/>
            <person name="Arakawa K."/>
        </authorList>
    </citation>
    <scope>NUCLEOTIDE SEQUENCE [LARGE SCALE GENOMIC DNA]</scope>
    <source>
        <strain evidence="10">Z151</strain>
    </source>
</reference>
<sequence>MHSNGGGGPQGNNAGPYSVANPYPNIRSTGYPGMVAGVHPGVQQQQHAESVFSAAAAANSAAAARSFAAATAGYPYAQHLHNAQQQYQNGGGNGFSGMSIYPSACASPPGEEKSGMEDVPIMRNGKGKKMRKPRTIYSSLQLQQLNKRFQRTQYLALPERADLAASLGLTQTQVKIWFQNRRSKYKKISKNPNGGTRNGNGGNGNGKDDDKGHSFEHDGTPDSDGGSACGSPQPSESGDGPHSPLAHTPNGNSIQVASNCSPQLQQQQQQQQHGMMHQLQSDGHIPQQQQGCSPTGNNLNAYTPPMTNWDAMTTDTKPSPFSINNVGYSHFLPGPGAVTGGVGVGGGGGHPIHHHPHHHQGYHHTIPANPYANFYTSENINNQGKHWNA</sequence>
<dbReference type="FunFam" id="1.10.10.60:FF:000707">
    <property type="entry name" value="Dlx"/>
    <property type="match status" value="1"/>
</dbReference>
<dbReference type="EMBL" id="MTYJ01000010">
    <property type="protein sequence ID" value="OQV23604.1"/>
    <property type="molecule type" value="Genomic_DNA"/>
</dbReference>
<dbReference type="Gene3D" id="1.10.10.60">
    <property type="entry name" value="Homeodomain-like"/>
    <property type="match status" value="1"/>
</dbReference>
<dbReference type="SMART" id="SM00389">
    <property type="entry name" value="HOX"/>
    <property type="match status" value="1"/>
</dbReference>
<dbReference type="OrthoDB" id="6159439at2759"/>
<dbReference type="PROSITE" id="PS50071">
    <property type="entry name" value="HOMEOBOX_2"/>
    <property type="match status" value="1"/>
</dbReference>
<feature type="compositionally biased region" description="Polar residues" evidence="7">
    <location>
        <begin position="286"/>
        <end position="301"/>
    </location>
</feature>
<evidence type="ECO:0000313" key="9">
    <source>
        <dbReference type="EMBL" id="OQV23604.1"/>
    </source>
</evidence>
<gene>
    <name evidence="9" type="ORF">BV898_02350</name>
</gene>
<feature type="compositionally biased region" description="Polar residues" evidence="7">
    <location>
        <begin position="249"/>
        <end position="262"/>
    </location>
</feature>
<dbReference type="InterPro" id="IPR050460">
    <property type="entry name" value="Distal-less_Homeobox_TF"/>
</dbReference>
<dbReference type="PRINTS" id="PR00024">
    <property type="entry name" value="HOMEOBOX"/>
</dbReference>
<evidence type="ECO:0000313" key="10">
    <source>
        <dbReference type="Proteomes" id="UP000192578"/>
    </source>
</evidence>
<dbReference type="GO" id="GO:0000981">
    <property type="term" value="F:DNA-binding transcription factor activity, RNA polymerase II-specific"/>
    <property type="evidence" value="ECO:0007669"/>
    <property type="project" value="InterPro"/>
</dbReference>
<dbReference type="GO" id="GO:0005634">
    <property type="term" value="C:nucleus"/>
    <property type="evidence" value="ECO:0007669"/>
    <property type="project" value="UniProtKB-SubCell"/>
</dbReference>
<keyword evidence="2 5" id="KW-0238">DNA-binding</keyword>
<dbReference type="InterPro" id="IPR000047">
    <property type="entry name" value="HTH_motif"/>
</dbReference>
<feature type="region of interest" description="Disordered" evidence="7">
    <location>
        <begin position="106"/>
        <end position="133"/>
    </location>
</feature>
<keyword evidence="3 5" id="KW-0371">Homeobox</keyword>
<dbReference type="PROSITE" id="PS00027">
    <property type="entry name" value="HOMEOBOX_1"/>
    <property type="match status" value="1"/>
</dbReference>
<dbReference type="InterPro" id="IPR001356">
    <property type="entry name" value="HD"/>
</dbReference>
<dbReference type="PRINTS" id="PR00031">
    <property type="entry name" value="HTHREPRESSR"/>
</dbReference>
<evidence type="ECO:0000256" key="1">
    <source>
        <dbReference type="ARBA" id="ARBA00004123"/>
    </source>
</evidence>
<keyword evidence="4 5" id="KW-0539">Nucleus</keyword>
<dbReference type="GO" id="GO:0000978">
    <property type="term" value="F:RNA polymerase II cis-regulatory region sequence-specific DNA binding"/>
    <property type="evidence" value="ECO:0007669"/>
    <property type="project" value="TreeGrafter"/>
</dbReference>
<feature type="domain" description="Homeobox" evidence="8">
    <location>
        <begin position="128"/>
        <end position="188"/>
    </location>
</feature>
<feature type="region of interest" description="Disordered" evidence="7">
    <location>
        <begin position="1"/>
        <end position="21"/>
    </location>
</feature>
<keyword evidence="10" id="KW-1185">Reference proteome</keyword>
<comment type="subcellular location">
    <subcellularLocation>
        <location evidence="1 5 6">Nucleus</location>
    </subcellularLocation>
</comment>
<dbReference type="Proteomes" id="UP000192578">
    <property type="component" value="Unassembled WGS sequence"/>
</dbReference>
<feature type="compositionally biased region" description="Gly residues" evidence="7">
    <location>
        <begin position="196"/>
        <end position="205"/>
    </location>
</feature>
<proteinExistence type="predicted"/>
<evidence type="ECO:0000256" key="5">
    <source>
        <dbReference type="PROSITE-ProRule" id="PRU00108"/>
    </source>
</evidence>
<feature type="compositionally biased region" description="Gly residues" evidence="7">
    <location>
        <begin position="1"/>
        <end position="10"/>
    </location>
</feature>
<feature type="region of interest" description="Disordered" evidence="7">
    <location>
        <begin position="185"/>
        <end position="303"/>
    </location>
</feature>
<organism evidence="9 10">
    <name type="scientific">Hypsibius exemplaris</name>
    <name type="common">Freshwater tardigrade</name>
    <dbReference type="NCBI Taxonomy" id="2072580"/>
    <lineage>
        <taxon>Eukaryota</taxon>
        <taxon>Metazoa</taxon>
        <taxon>Ecdysozoa</taxon>
        <taxon>Tardigrada</taxon>
        <taxon>Eutardigrada</taxon>
        <taxon>Parachela</taxon>
        <taxon>Hypsibioidea</taxon>
        <taxon>Hypsibiidae</taxon>
        <taxon>Hypsibius</taxon>
    </lineage>
</organism>
<dbReference type="InterPro" id="IPR020479">
    <property type="entry name" value="HD_metazoa"/>
</dbReference>
<dbReference type="SUPFAM" id="SSF46689">
    <property type="entry name" value="Homeodomain-like"/>
    <property type="match status" value="1"/>
</dbReference>
<dbReference type="PANTHER" id="PTHR24327:SF81">
    <property type="entry name" value="HOMEOTIC PROTEIN DISTAL-LESS-RELATED"/>
    <property type="match status" value="1"/>
</dbReference>
<feature type="compositionally biased region" description="Low complexity" evidence="7">
    <location>
        <begin position="263"/>
        <end position="280"/>
    </location>
</feature>
<protein>
    <submittedName>
        <fullName evidence="9">Homeotic protein distal-less</fullName>
    </submittedName>
</protein>
<name>A0A1W0X870_HYPEX</name>
<evidence type="ECO:0000259" key="8">
    <source>
        <dbReference type="PROSITE" id="PS50071"/>
    </source>
</evidence>
<evidence type="ECO:0000256" key="3">
    <source>
        <dbReference type="ARBA" id="ARBA00023155"/>
    </source>
</evidence>
<feature type="DNA-binding region" description="Homeobox" evidence="5">
    <location>
        <begin position="130"/>
        <end position="189"/>
    </location>
</feature>
<comment type="caution">
    <text evidence="9">The sequence shown here is derived from an EMBL/GenBank/DDBJ whole genome shotgun (WGS) entry which is preliminary data.</text>
</comment>
<dbReference type="CDD" id="cd00086">
    <property type="entry name" value="homeodomain"/>
    <property type="match status" value="1"/>
</dbReference>